<feature type="chain" id="PRO_5012982863" evidence="1">
    <location>
        <begin position="23"/>
        <end position="138"/>
    </location>
</feature>
<evidence type="ECO:0000256" key="1">
    <source>
        <dbReference type="SAM" id="SignalP"/>
    </source>
</evidence>
<keyword evidence="3" id="KW-1185">Reference proteome</keyword>
<feature type="signal peptide" evidence="1">
    <location>
        <begin position="1"/>
        <end position="22"/>
    </location>
</feature>
<dbReference type="RefSeq" id="XP_040722562.1">
    <property type="nucleotide sequence ID" value="XM_040870729.1"/>
</dbReference>
<proteinExistence type="predicted"/>
<evidence type="ECO:0000313" key="3">
    <source>
        <dbReference type="Proteomes" id="UP000193685"/>
    </source>
</evidence>
<name>A0A1Y2EXH8_PROLT</name>
<accession>A0A1Y2EXH8</accession>
<dbReference type="EMBL" id="MCFI01000023">
    <property type="protein sequence ID" value="ORY76299.1"/>
    <property type="molecule type" value="Genomic_DNA"/>
</dbReference>
<dbReference type="Proteomes" id="UP000193685">
    <property type="component" value="Unassembled WGS sequence"/>
</dbReference>
<gene>
    <name evidence="2" type="ORF">BCR37DRAFT_389401</name>
</gene>
<evidence type="ECO:0000313" key="2">
    <source>
        <dbReference type="EMBL" id="ORY76299.1"/>
    </source>
</evidence>
<dbReference type="AlphaFoldDB" id="A0A1Y2EXH8"/>
<dbReference type="GeneID" id="63787328"/>
<comment type="caution">
    <text evidence="2">The sequence shown here is derived from an EMBL/GenBank/DDBJ whole genome shotgun (WGS) entry which is preliminary data.</text>
</comment>
<keyword evidence="1" id="KW-0732">Signal</keyword>
<reference evidence="2 3" key="1">
    <citation type="submission" date="2016-07" db="EMBL/GenBank/DDBJ databases">
        <title>Pervasive Adenine N6-methylation of Active Genes in Fungi.</title>
        <authorList>
            <consortium name="DOE Joint Genome Institute"/>
            <person name="Mondo S.J."/>
            <person name="Dannebaum R.O."/>
            <person name="Kuo R.C."/>
            <person name="Labutti K."/>
            <person name="Haridas S."/>
            <person name="Kuo A."/>
            <person name="Salamov A."/>
            <person name="Ahrendt S.R."/>
            <person name="Lipzen A."/>
            <person name="Sullivan W."/>
            <person name="Andreopoulos W.B."/>
            <person name="Clum A."/>
            <person name="Lindquist E."/>
            <person name="Daum C."/>
            <person name="Ramamoorthy G.K."/>
            <person name="Gryganskyi A."/>
            <person name="Culley D."/>
            <person name="Magnuson J.K."/>
            <person name="James T.Y."/>
            <person name="O'Malley M.A."/>
            <person name="Stajich J.E."/>
            <person name="Spatafora J.W."/>
            <person name="Visel A."/>
            <person name="Grigoriev I.V."/>
        </authorList>
    </citation>
    <scope>NUCLEOTIDE SEQUENCE [LARGE SCALE GENOMIC DNA]</scope>
    <source>
        <strain evidence="2 3">12-1054</strain>
    </source>
</reference>
<organism evidence="2 3">
    <name type="scientific">Protomyces lactucae-debilis</name>
    <dbReference type="NCBI Taxonomy" id="2754530"/>
    <lineage>
        <taxon>Eukaryota</taxon>
        <taxon>Fungi</taxon>
        <taxon>Dikarya</taxon>
        <taxon>Ascomycota</taxon>
        <taxon>Taphrinomycotina</taxon>
        <taxon>Taphrinomycetes</taxon>
        <taxon>Taphrinales</taxon>
        <taxon>Protomycetaceae</taxon>
        <taxon>Protomyces</taxon>
    </lineage>
</organism>
<sequence length="138" mass="15895">MRTTAFTLCTLLPFPWPSTVSASNKDTVQYCFFIGSEALEYQPICVQPSVADDRTKLVNEGFGCDVTAFSKDDRQQVEKNYPGINLNSFHRNHNWDVLVCNYFRTDYPTRCKFNREGPMLDCKGVEDFPDFHMKADTK</sequence>
<protein>
    <submittedName>
        <fullName evidence="2">Uncharacterized protein</fullName>
    </submittedName>
</protein>